<dbReference type="InterPro" id="IPR008271">
    <property type="entry name" value="Ser/Thr_kinase_AS"/>
</dbReference>
<dbReference type="InterPro" id="IPR050339">
    <property type="entry name" value="CC_SR_Kinase"/>
</dbReference>
<gene>
    <name evidence="14" type="ORF">RFI_22872</name>
</gene>
<comment type="caution">
    <text evidence="14">The sequence shown here is derived from an EMBL/GenBank/DDBJ whole genome shotgun (WGS) entry which is preliminary data.</text>
</comment>
<dbReference type="PROSITE" id="PS50011">
    <property type="entry name" value="PROTEIN_KINASE_DOM"/>
    <property type="match status" value="1"/>
</dbReference>
<dbReference type="SMART" id="SM00220">
    <property type="entry name" value="S_TKc"/>
    <property type="match status" value="1"/>
</dbReference>
<reference evidence="14 15" key="1">
    <citation type="journal article" date="2013" name="Curr. Biol.">
        <title>The Genome of the Foraminiferan Reticulomyxa filosa.</title>
        <authorList>
            <person name="Glockner G."/>
            <person name="Hulsmann N."/>
            <person name="Schleicher M."/>
            <person name="Noegel A.A."/>
            <person name="Eichinger L."/>
            <person name="Gallinger C."/>
            <person name="Pawlowski J."/>
            <person name="Sierra R."/>
            <person name="Euteneuer U."/>
            <person name="Pillet L."/>
            <person name="Moustafa A."/>
            <person name="Platzer M."/>
            <person name="Groth M."/>
            <person name="Szafranski K."/>
            <person name="Schliwa M."/>
        </authorList>
    </citation>
    <scope>NUCLEOTIDE SEQUENCE [LARGE SCALE GENOMIC DNA]</scope>
</reference>
<dbReference type="PANTHER" id="PTHR11042:SF160">
    <property type="entry name" value="EUKARYOTIC TRANSLATION INITIATION FACTOR 2-ALPHA KINASE 1"/>
    <property type="match status" value="1"/>
</dbReference>
<dbReference type="EMBL" id="ASPP01020001">
    <property type="protein sequence ID" value="ETO14513.1"/>
    <property type="molecule type" value="Genomic_DNA"/>
</dbReference>
<protein>
    <recommendedName>
        <fullName evidence="1">non-specific serine/threonine protein kinase</fullName>
        <ecNumber evidence="1">2.7.11.1</ecNumber>
    </recommendedName>
</protein>
<dbReference type="GO" id="GO:0005737">
    <property type="term" value="C:cytoplasm"/>
    <property type="evidence" value="ECO:0007669"/>
    <property type="project" value="TreeGrafter"/>
</dbReference>
<evidence type="ECO:0000256" key="1">
    <source>
        <dbReference type="ARBA" id="ARBA00012513"/>
    </source>
</evidence>
<evidence type="ECO:0000256" key="2">
    <source>
        <dbReference type="ARBA" id="ARBA00022527"/>
    </source>
</evidence>
<dbReference type="GO" id="GO:0005524">
    <property type="term" value="F:ATP binding"/>
    <property type="evidence" value="ECO:0007669"/>
    <property type="project" value="UniProtKB-UniRule"/>
</dbReference>
<evidence type="ECO:0000313" key="15">
    <source>
        <dbReference type="Proteomes" id="UP000023152"/>
    </source>
</evidence>
<feature type="region of interest" description="Disordered" evidence="12">
    <location>
        <begin position="35"/>
        <end position="68"/>
    </location>
</feature>
<evidence type="ECO:0000259" key="13">
    <source>
        <dbReference type="PROSITE" id="PS50011"/>
    </source>
</evidence>
<keyword evidence="2" id="KW-0723">Serine/threonine-protein kinase</keyword>
<dbReference type="InterPro" id="IPR011009">
    <property type="entry name" value="Kinase-like_dom_sf"/>
</dbReference>
<dbReference type="InterPro" id="IPR017441">
    <property type="entry name" value="Protein_kinase_ATP_BS"/>
</dbReference>
<dbReference type="GO" id="GO:0005634">
    <property type="term" value="C:nucleus"/>
    <property type="evidence" value="ECO:0007669"/>
    <property type="project" value="TreeGrafter"/>
</dbReference>
<dbReference type="SUPFAM" id="SSF56112">
    <property type="entry name" value="Protein kinase-like (PK-like)"/>
    <property type="match status" value="1"/>
</dbReference>
<keyword evidence="7" id="KW-0652">Protein synthesis inhibitor</keyword>
<evidence type="ECO:0000256" key="11">
    <source>
        <dbReference type="PROSITE-ProRule" id="PRU10141"/>
    </source>
</evidence>
<proteinExistence type="inferred from homology"/>
<dbReference type="OrthoDB" id="1405469at2759"/>
<keyword evidence="5 14" id="KW-0418">Kinase</keyword>
<keyword evidence="4 11" id="KW-0547">Nucleotide-binding</keyword>
<dbReference type="InterPro" id="IPR000719">
    <property type="entry name" value="Prot_kinase_dom"/>
</dbReference>
<comment type="catalytic activity">
    <reaction evidence="9">
        <text>L-threonyl-[protein] + ATP = O-phospho-L-threonyl-[protein] + ADP + H(+)</text>
        <dbReference type="Rhea" id="RHEA:46608"/>
        <dbReference type="Rhea" id="RHEA-COMP:11060"/>
        <dbReference type="Rhea" id="RHEA-COMP:11605"/>
        <dbReference type="ChEBI" id="CHEBI:15378"/>
        <dbReference type="ChEBI" id="CHEBI:30013"/>
        <dbReference type="ChEBI" id="CHEBI:30616"/>
        <dbReference type="ChEBI" id="CHEBI:61977"/>
        <dbReference type="ChEBI" id="CHEBI:456216"/>
        <dbReference type="EC" id="2.7.11.1"/>
    </reaction>
    <physiologicalReaction direction="left-to-right" evidence="9">
        <dbReference type="Rhea" id="RHEA:46609"/>
    </physiologicalReaction>
</comment>
<accession>X6MKH8</accession>
<keyword evidence="3" id="KW-0808">Transferase</keyword>
<dbReference type="Gene3D" id="3.30.200.20">
    <property type="entry name" value="Phosphorylase Kinase, domain 1"/>
    <property type="match status" value="1"/>
</dbReference>
<evidence type="ECO:0000256" key="8">
    <source>
        <dbReference type="ARBA" id="ARBA00037982"/>
    </source>
</evidence>
<feature type="domain" description="Protein kinase" evidence="13">
    <location>
        <begin position="109"/>
        <end position="574"/>
    </location>
</feature>
<evidence type="ECO:0000256" key="6">
    <source>
        <dbReference type="ARBA" id="ARBA00022840"/>
    </source>
</evidence>
<sequence length="642" mass="73945">MQIKSDERCLKHKETKEGTLETVSRINGLCIERKEESANKQQSDIKNSNNNKNSNDKNDSNTGNDNNMAVVRFFDPKSAPFGNCGINNGEKTLFCNHDFMSRYGNDFEETFPEPIGIGAFGTVHKVRHRLDGQVYAVKKILFSHKGFNPPVQQVFTSSSIKKKKKIFCPILKHTFLSILIYVHMNNDMYYTGWTEPLIITNVSKSKSKVCNTQTKANTNTNTNINININTNTNINVNVNVNTDSEDSPYQMKMDDERETTHNIMNKCNSDSWLGKAQESTTGLDREWELQKCRRQDPFTPDRRQHMRENDNTSTTTAATHRQVGEIFQQWHELTHYSCLFVQTEYCGPWTLKHFLRCPKRIHANKNVAMSLFAQILMGLTHVHGKNIIHRDLKPENIFVVRNENMWSGEFDTNQSQDEFVEDLCRNPHSYSIKIGDFGLSKCVSASHVKYAEDSDDSEIDVQLHTGGVGTQLYTAPELCQNRTKPEQNESFMAKYNQSADIYSLGVILLEMVGPHFDTEFERYKAIHGFIRSKQSDKETVLEKEQPEYQIIRAMTDDTPSRRPTAYELLSNDFVKLFWIQNIIHNAVPPQVMLPINNTFVNEVCSFLEEKQDEETKRAKNLSVTKYNEFADIFEKCVKKSQH</sequence>
<evidence type="ECO:0000256" key="10">
    <source>
        <dbReference type="ARBA" id="ARBA00048977"/>
    </source>
</evidence>
<dbReference type="PROSITE" id="PS00108">
    <property type="entry name" value="PROTEIN_KINASE_ST"/>
    <property type="match status" value="1"/>
</dbReference>
<dbReference type="Gene3D" id="1.10.510.10">
    <property type="entry name" value="Transferase(Phosphotransferase) domain 1"/>
    <property type="match status" value="1"/>
</dbReference>
<keyword evidence="6 11" id="KW-0067">ATP-binding</keyword>
<evidence type="ECO:0000256" key="5">
    <source>
        <dbReference type="ARBA" id="ARBA00022777"/>
    </source>
</evidence>
<evidence type="ECO:0000256" key="7">
    <source>
        <dbReference type="ARBA" id="ARBA00023193"/>
    </source>
</evidence>
<dbReference type="GO" id="GO:0004694">
    <property type="term" value="F:eukaryotic translation initiation factor 2alpha kinase activity"/>
    <property type="evidence" value="ECO:0007669"/>
    <property type="project" value="TreeGrafter"/>
</dbReference>
<evidence type="ECO:0000313" key="14">
    <source>
        <dbReference type="EMBL" id="ETO14513.1"/>
    </source>
</evidence>
<comment type="catalytic activity">
    <reaction evidence="10">
        <text>L-seryl-[protein] + ATP = O-phospho-L-seryl-[protein] + ADP + H(+)</text>
        <dbReference type="Rhea" id="RHEA:17989"/>
        <dbReference type="Rhea" id="RHEA-COMP:9863"/>
        <dbReference type="Rhea" id="RHEA-COMP:11604"/>
        <dbReference type="ChEBI" id="CHEBI:15378"/>
        <dbReference type="ChEBI" id="CHEBI:29999"/>
        <dbReference type="ChEBI" id="CHEBI:30616"/>
        <dbReference type="ChEBI" id="CHEBI:83421"/>
        <dbReference type="ChEBI" id="CHEBI:456216"/>
        <dbReference type="EC" id="2.7.11.1"/>
    </reaction>
    <physiologicalReaction direction="left-to-right" evidence="10">
        <dbReference type="Rhea" id="RHEA:17990"/>
    </physiologicalReaction>
</comment>
<comment type="similarity">
    <text evidence="8">Belongs to the protein kinase superfamily. Ser/Thr protein kinase family. GCN2 subfamily.</text>
</comment>
<feature type="binding site" evidence="11">
    <location>
        <position position="139"/>
    </location>
    <ligand>
        <name>ATP</name>
        <dbReference type="ChEBI" id="CHEBI:30616"/>
    </ligand>
</feature>
<name>X6MKH8_RETFI</name>
<dbReference type="PROSITE" id="PS00107">
    <property type="entry name" value="PROTEIN_KINASE_ATP"/>
    <property type="match status" value="1"/>
</dbReference>
<dbReference type="EC" id="2.7.11.1" evidence="1"/>
<evidence type="ECO:0000256" key="9">
    <source>
        <dbReference type="ARBA" id="ARBA00048659"/>
    </source>
</evidence>
<keyword evidence="15" id="KW-1185">Reference proteome</keyword>
<dbReference type="PANTHER" id="PTHR11042">
    <property type="entry name" value="EUKARYOTIC TRANSLATION INITIATION FACTOR 2-ALPHA KINASE EIF2-ALPHA KINASE -RELATED"/>
    <property type="match status" value="1"/>
</dbReference>
<dbReference type="Pfam" id="PF00069">
    <property type="entry name" value="Pkinase"/>
    <property type="match status" value="1"/>
</dbReference>
<dbReference type="Proteomes" id="UP000023152">
    <property type="component" value="Unassembled WGS sequence"/>
</dbReference>
<feature type="compositionally biased region" description="Low complexity" evidence="12">
    <location>
        <begin position="39"/>
        <end position="53"/>
    </location>
</feature>
<dbReference type="GO" id="GO:0017148">
    <property type="term" value="P:negative regulation of translation"/>
    <property type="evidence" value="ECO:0007669"/>
    <property type="project" value="UniProtKB-KW"/>
</dbReference>
<evidence type="ECO:0000256" key="3">
    <source>
        <dbReference type="ARBA" id="ARBA00022679"/>
    </source>
</evidence>
<evidence type="ECO:0000256" key="4">
    <source>
        <dbReference type="ARBA" id="ARBA00022741"/>
    </source>
</evidence>
<evidence type="ECO:0000256" key="12">
    <source>
        <dbReference type="SAM" id="MobiDB-lite"/>
    </source>
</evidence>
<organism evidence="14 15">
    <name type="scientific">Reticulomyxa filosa</name>
    <dbReference type="NCBI Taxonomy" id="46433"/>
    <lineage>
        <taxon>Eukaryota</taxon>
        <taxon>Sar</taxon>
        <taxon>Rhizaria</taxon>
        <taxon>Retaria</taxon>
        <taxon>Foraminifera</taxon>
        <taxon>Monothalamids</taxon>
        <taxon>Reticulomyxidae</taxon>
        <taxon>Reticulomyxa</taxon>
    </lineage>
</organism>
<dbReference type="AlphaFoldDB" id="X6MKH8"/>